<organism evidence="1">
    <name type="scientific">Salmonella phage pJS4</name>
    <dbReference type="NCBI Taxonomy" id="3141578"/>
    <lineage>
        <taxon>Viruses</taxon>
    </lineage>
</organism>
<evidence type="ECO:0000313" key="1">
    <source>
        <dbReference type="EMBL" id="XBH24330.1"/>
    </source>
</evidence>
<dbReference type="EMBL" id="PP664540">
    <property type="protein sequence ID" value="XBH24330.1"/>
    <property type="molecule type" value="Genomic_DNA"/>
</dbReference>
<reference evidence="1" key="1">
    <citation type="submission" date="2024-04" db="EMBL/GenBank/DDBJ databases">
        <title>Whole genome sequence of Salmonella Infantis pESI phage B1.</title>
        <authorList>
            <person name="Stephen J."/>
            <person name="Lekshmi M."/>
            <person name="Rajendran K."/>
            <person name="Nayak B.B."/>
            <person name="Kumar S.H."/>
        </authorList>
    </citation>
    <scope>NUCLEOTIDE SEQUENCE</scope>
</reference>
<accession>A0AAU7E3T5</accession>
<gene>
    <name evidence="1" type="ORF">TLEXVJXA_CDS0545</name>
</gene>
<proteinExistence type="predicted"/>
<name>A0AAU7E3T5_9VIRU</name>
<protein>
    <submittedName>
        <fullName evidence="1">Uncharacterized protein</fullName>
    </submittedName>
</protein>
<sequence length="102" mass="11049">MLAVNSYAEKVNSYVGGDLGGEIAEGERSSPVSPARHAWVCCRGGELRGLLLRGEMGGFPPPSSLTSPYSLLTMHHGNKDGRINRQRKDLCWLLLAIILLVS</sequence>